<protein>
    <recommendedName>
        <fullName evidence="4">DUF995 domain-containing protein</fullName>
    </recommendedName>
</protein>
<feature type="chain" id="PRO_5026820793" description="DUF995 domain-containing protein" evidence="1">
    <location>
        <begin position="22"/>
        <end position="132"/>
    </location>
</feature>
<dbReference type="Proteomes" id="UP000464577">
    <property type="component" value="Chromosome"/>
</dbReference>
<dbReference type="KEGG" id="senf:GJR95_12045"/>
<sequence length="132" mass="14679">MKIVVLLLSLCTMSAATTAFLTTYPGGVASPPKSLVGRWEHTFPKGVWVWTIRPNGTFTLTSKGKTFANGQYRVQNGIYQMNDANCNVNYQGRYRFAFFAKDSLRFSVVEDTCQARRAGTDGTGWKHLADAK</sequence>
<feature type="signal peptide" evidence="1">
    <location>
        <begin position="1"/>
        <end position="21"/>
    </location>
</feature>
<evidence type="ECO:0008006" key="4">
    <source>
        <dbReference type="Google" id="ProtNLM"/>
    </source>
</evidence>
<proteinExistence type="predicted"/>
<evidence type="ECO:0000313" key="3">
    <source>
        <dbReference type="Proteomes" id="UP000464577"/>
    </source>
</evidence>
<dbReference type="AlphaFoldDB" id="A0A6P1VSU8"/>
<dbReference type="EMBL" id="CP045997">
    <property type="protein sequence ID" value="QHV95694.1"/>
    <property type="molecule type" value="Genomic_DNA"/>
</dbReference>
<organism evidence="2 3">
    <name type="scientific">Spirosoma endbachense</name>
    <dbReference type="NCBI Taxonomy" id="2666025"/>
    <lineage>
        <taxon>Bacteria</taxon>
        <taxon>Pseudomonadati</taxon>
        <taxon>Bacteroidota</taxon>
        <taxon>Cytophagia</taxon>
        <taxon>Cytophagales</taxon>
        <taxon>Cytophagaceae</taxon>
        <taxon>Spirosoma</taxon>
    </lineage>
</organism>
<dbReference type="RefSeq" id="WP_162386104.1">
    <property type="nucleotide sequence ID" value="NZ_CP045997.1"/>
</dbReference>
<keyword evidence="3" id="KW-1185">Reference proteome</keyword>
<accession>A0A6P1VSU8</accession>
<keyword evidence="1" id="KW-0732">Signal</keyword>
<name>A0A6P1VSU8_9BACT</name>
<evidence type="ECO:0000313" key="2">
    <source>
        <dbReference type="EMBL" id="QHV95694.1"/>
    </source>
</evidence>
<reference evidence="2 3" key="1">
    <citation type="submission" date="2019-11" db="EMBL/GenBank/DDBJ databases">
        <title>Spirosoma endbachense sp. nov., isolated from a natural salt meadow.</title>
        <authorList>
            <person name="Rojas J."/>
            <person name="Ambika Manirajan B."/>
            <person name="Ratering S."/>
            <person name="Suarez C."/>
            <person name="Geissler-Plaum R."/>
            <person name="Schnell S."/>
        </authorList>
    </citation>
    <scope>NUCLEOTIDE SEQUENCE [LARGE SCALE GENOMIC DNA]</scope>
    <source>
        <strain evidence="2 3">I-24</strain>
    </source>
</reference>
<evidence type="ECO:0000256" key="1">
    <source>
        <dbReference type="SAM" id="SignalP"/>
    </source>
</evidence>
<gene>
    <name evidence="2" type="ORF">GJR95_12045</name>
</gene>